<evidence type="ECO:0000256" key="3">
    <source>
        <dbReference type="ARBA" id="ARBA00022737"/>
    </source>
</evidence>
<keyword evidence="5" id="KW-0472">Membrane</keyword>
<reference evidence="8 9" key="1">
    <citation type="journal article" date="2017" name="PLoS Biol.">
        <title>The sea cucumber genome provides insights into morphological evolution and visceral regeneration.</title>
        <authorList>
            <person name="Zhang X."/>
            <person name="Sun L."/>
            <person name="Yuan J."/>
            <person name="Sun Y."/>
            <person name="Gao Y."/>
            <person name="Zhang L."/>
            <person name="Li S."/>
            <person name="Dai H."/>
            <person name="Hamel J.F."/>
            <person name="Liu C."/>
            <person name="Yu Y."/>
            <person name="Liu S."/>
            <person name="Lin W."/>
            <person name="Guo K."/>
            <person name="Jin S."/>
            <person name="Xu P."/>
            <person name="Storey K.B."/>
            <person name="Huan P."/>
            <person name="Zhang T."/>
            <person name="Zhou Y."/>
            <person name="Zhang J."/>
            <person name="Lin C."/>
            <person name="Li X."/>
            <person name="Xing L."/>
            <person name="Huo D."/>
            <person name="Sun M."/>
            <person name="Wang L."/>
            <person name="Mercier A."/>
            <person name="Li F."/>
            <person name="Yang H."/>
            <person name="Xiang J."/>
        </authorList>
    </citation>
    <scope>NUCLEOTIDE SEQUENCE [LARGE SCALE GENOMIC DNA]</scope>
    <source>
        <strain evidence="8">Shaxun</strain>
        <tissue evidence="8">Muscle</tissue>
    </source>
</reference>
<evidence type="ECO:0000313" key="8">
    <source>
        <dbReference type="EMBL" id="PIK37897.1"/>
    </source>
</evidence>
<keyword evidence="5" id="KW-1133">Transmembrane helix</keyword>
<keyword evidence="4" id="KW-0325">Glycoprotein</keyword>
<dbReference type="PROSITE" id="PS51450">
    <property type="entry name" value="LRR"/>
    <property type="match status" value="2"/>
</dbReference>
<proteinExistence type="predicted"/>
<keyword evidence="1" id="KW-0433">Leucine-rich repeat</keyword>
<protein>
    <recommendedName>
        <fullName evidence="7">LRRCT domain-containing protein</fullName>
    </recommendedName>
</protein>
<dbReference type="SUPFAM" id="SSF52058">
    <property type="entry name" value="L domain-like"/>
    <property type="match status" value="2"/>
</dbReference>
<keyword evidence="3" id="KW-0677">Repeat</keyword>
<sequence>MDIGSISFISFLMCSVLSSFNSNCRTLASEQATCLGFDECFCTNEGVFACYRDELSGIPSTLPPNTTTVKLKYQNISKIYKADFVDSGYEGLLVLMIQNSKLRDIENGSFASLTSLIEFNLDGNELTSLDATNFHNLFNLKLLSLTSNAVEIIENGTFENLTKLVSLDLSRNKISTLYTGIFSGLVNLIFLSLKENEIYFIDRKTFQVVQNLRTLNLSFNRIRELDNFTFVGLDNLRYLSISDNVIDYVGDDTFQSLSNLSSLSLAQNRLTHLTFSITNDLRNLETLQLNDNQLTSIHNLSILPFLKKLDVSNNIQLSLPFCSLGELPILQSLFMSNTNVTFTLRLFIGTGCRDINIVPPLQHLYIQHSNTKRIDLDLTKALPYLQNLSFGDLDIEIENGSLSVLDNLKVLSLHNLPSSFYRLKFSNSLPSKMTTIVFYGLDNFPVEFLSHAGGERLLRLVIRNSNFEYLPANAFANLSSLENVEIHNGSLLSIDKDALNGLGNLTKLEMTRNRLSTLPEGLFQSTPYLGVLNIHENPWSCDCNLKWLIAYIELITIDNLTECVSPTEMSGKVISLLSESDFQCNDVSFSARLTSSSVTKVVTRIMPSTPMFPTNESTEETTNRTYTRFSTANYATQSTDATDKATAILTASTSAAVSTEDEQKSPDNSQLNLTFIFLGMSGIIVLILLISLGIVGYKYYQLSKKTRSTSQSCADTFSNASFNTREIDDTELYDNVNAKTEETSDPYIYNIPNQHCDVPRRYSLTAPRLKHHNNVPPTVREVRLQTFKSTSNDPNMESEGFSEKIYENQVFRKETSLC</sequence>
<dbReference type="InterPro" id="IPR001611">
    <property type="entry name" value="Leu-rich_rpt"/>
</dbReference>
<accession>A0A2G8JQ59</accession>
<evidence type="ECO:0000256" key="1">
    <source>
        <dbReference type="ARBA" id="ARBA00022614"/>
    </source>
</evidence>
<evidence type="ECO:0000256" key="6">
    <source>
        <dbReference type="SAM" id="SignalP"/>
    </source>
</evidence>
<feature type="chain" id="PRO_5013842772" description="LRRCT domain-containing protein" evidence="6">
    <location>
        <begin position="19"/>
        <end position="818"/>
    </location>
</feature>
<feature type="transmembrane region" description="Helical" evidence="5">
    <location>
        <begin position="673"/>
        <end position="697"/>
    </location>
</feature>
<dbReference type="SMART" id="SM00082">
    <property type="entry name" value="LRRCT"/>
    <property type="match status" value="1"/>
</dbReference>
<dbReference type="InterPro" id="IPR032675">
    <property type="entry name" value="LRR_dom_sf"/>
</dbReference>
<dbReference type="PANTHER" id="PTHR24369:SF210">
    <property type="entry name" value="CHAOPTIN-RELATED"/>
    <property type="match status" value="1"/>
</dbReference>
<dbReference type="OrthoDB" id="2013775at2759"/>
<dbReference type="InterPro" id="IPR003591">
    <property type="entry name" value="Leu-rich_rpt_typical-subtyp"/>
</dbReference>
<dbReference type="Pfam" id="PF13855">
    <property type="entry name" value="LRR_8"/>
    <property type="match status" value="3"/>
</dbReference>
<keyword evidence="5" id="KW-0812">Transmembrane</keyword>
<dbReference type="EMBL" id="MRZV01001433">
    <property type="protein sequence ID" value="PIK37897.1"/>
    <property type="molecule type" value="Genomic_DNA"/>
</dbReference>
<dbReference type="Gene3D" id="3.80.10.10">
    <property type="entry name" value="Ribonuclease Inhibitor"/>
    <property type="match status" value="3"/>
</dbReference>
<dbReference type="Proteomes" id="UP000230750">
    <property type="component" value="Unassembled WGS sequence"/>
</dbReference>
<comment type="caution">
    <text evidence="8">The sequence shown here is derived from an EMBL/GenBank/DDBJ whole genome shotgun (WGS) entry which is preliminary data.</text>
</comment>
<organism evidence="8 9">
    <name type="scientific">Stichopus japonicus</name>
    <name type="common">Sea cucumber</name>
    <dbReference type="NCBI Taxonomy" id="307972"/>
    <lineage>
        <taxon>Eukaryota</taxon>
        <taxon>Metazoa</taxon>
        <taxon>Echinodermata</taxon>
        <taxon>Eleutherozoa</taxon>
        <taxon>Echinozoa</taxon>
        <taxon>Holothuroidea</taxon>
        <taxon>Aspidochirotacea</taxon>
        <taxon>Aspidochirotida</taxon>
        <taxon>Stichopodidae</taxon>
        <taxon>Apostichopus</taxon>
    </lineage>
</organism>
<keyword evidence="9" id="KW-1185">Reference proteome</keyword>
<evidence type="ECO:0000313" key="9">
    <source>
        <dbReference type="Proteomes" id="UP000230750"/>
    </source>
</evidence>
<evidence type="ECO:0000256" key="2">
    <source>
        <dbReference type="ARBA" id="ARBA00022729"/>
    </source>
</evidence>
<evidence type="ECO:0000256" key="4">
    <source>
        <dbReference type="ARBA" id="ARBA00023180"/>
    </source>
</evidence>
<dbReference type="SMART" id="SM00369">
    <property type="entry name" value="LRR_TYP"/>
    <property type="match status" value="9"/>
</dbReference>
<evidence type="ECO:0000259" key="7">
    <source>
        <dbReference type="SMART" id="SM00082"/>
    </source>
</evidence>
<dbReference type="STRING" id="307972.A0A2G8JQ59"/>
<evidence type="ECO:0000256" key="5">
    <source>
        <dbReference type="SAM" id="Phobius"/>
    </source>
</evidence>
<feature type="signal peptide" evidence="6">
    <location>
        <begin position="1"/>
        <end position="18"/>
    </location>
</feature>
<feature type="domain" description="LRRCT" evidence="7">
    <location>
        <begin position="537"/>
        <end position="585"/>
    </location>
</feature>
<name>A0A2G8JQ59_STIJA</name>
<dbReference type="InterPro" id="IPR050541">
    <property type="entry name" value="LRR_TM_domain-containing"/>
</dbReference>
<dbReference type="GO" id="GO:0005886">
    <property type="term" value="C:plasma membrane"/>
    <property type="evidence" value="ECO:0007669"/>
    <property type="project" value="TreeGrafter"/>
</dbReference>
<dbReference type="AlphaFoldDB" id="A0A2G8JQ59"/>
<keyword evidence="2 6" id="KW-0732">Signal</keyword>
<dbReference type="PANTHER" id="PTHR24369">
    <property type="entry name" value="ANTIGEN BSP, PUTATIVE-RELATED"/>
    <property type="match status" value="1"/>
</dbReference>
<dbReference type="InterPro" id="IPR000483">
    <property type="entry name" value="Cys-rich_flank_reg_C"/>
</dbReference>
<dbReference type="SMART" id="SM00365">
    <property type="entry name" value="LRR_SD22"/>
    <property type="match status" value="6"/>
</dbReference>
<dbReference type="FunFam" id="3.80.10.10:FF:000770">
    <property type="entry name" value="Uncharacterized protein"/>
    <property type="match status" value="1"/>
</dbReference>
<gene>
    <name evidence="8" type="ORF">BSL78_25274</name>
</gene>